<dbReference type="Pfam" id="PF09365">
    <property type="entry name" value="DUF2461"/>
    <property type="match status" value="1"/>
</dbReference>
<dbReference type="PANTHER" id="PTHR36452:SF1">
    <property type="entry name" value="DUF2461 DOMAIN-CONTAINING PROTEIN"/>
    <property type="match status" value="1"/>
</dbReference>
<dbReference type="PANTHER" id="PTHR36452">
    <property type="entry name" value="CHROMOSOME 12, WHOLE GENOME SHOTGUN SEQUENCE"/>
    <property type="match status" value="1"/>
</dbReference>
<gene>
    <name evidence="1" type="ORF">G7B40_042155</name>
</gene>
<dbReference type="EMBL" id="JAALHA020000049">
    <property type="protein sequence ID" value="MDR9900978.1"/>
    <property type="molecule type" value="Genomic_DNA"/>
</dbReference>
<reference evidence="2" key="1">
    <citation type="journal article" date="2021" name="Science">
        <title>Hunting the eagle killer: A cyanobacterial neurotoxin causes vacuolar myelinopathy.</title>
        <authorList>
            <person name="Breinlinger S."/>
            <person name="Phillips T.J."/>
            <person name="Haram B.N."/>
            <person name="Mares J."/>
            <person name="Martinez Yerena J.A."/>
            <person name="Hrouzek P."/>
            <person name="Sobotka R."/>
            <person name="Henderson W.M."/>
            <person name="Schmieder P."/>
            <person name="Williams S.M."/>
            <person name="Lauderdale J.D."/>
            <person name="Wilde H.D."/>
            <person name="Gerrin W."/>
            <person name="Kust A."/>
            <person name="Washington J.W."/>
            <person name="Wagner C."/>
            <person name="Geier B."/>
            <person name="Liebeke M."/>
            <person name="Enke H."/>
            <person name="Niedermeyer T.H.J."/>
            <person name="Wilde S.B."/>
        </authorList>
    </citation>
    <scope>NUCLEOTIDE SEQUENCE [LARGE SCALE GENOMIC DNA]</scope>
    <source>
        <strain evidence="2">Thurmond2011</strain>
    </source>
</reference>
<sequence length="227" mass="26187">MTIYFTPATFTFLRDLARNNNREWFLANKTRYEEHVREPFLRLLGDLQAPLAKISAHYRADTRTQGGSLFRQHRDTRFSHDKTPYKTWTGARLFHERSKGIEAPVFYLHLQPGGCFAGGGIWHPQPDVLKKIRDFLADNPAAWKKATQSKAFREHLTPGGDALTRPPRGFDPNHELIDDIRRKDFVAGTNFDDKLATSSEFKPFLVDTYKRVAPMNDYLCAALELEF</sequence>
<evidence type="ECO:0000313" key="2">
    <source>
        <dbReference type="Proteomes" id="UP000667802"/>
    </source>
</evidence>
<dbReference type="InterPro" id="IPR015996">
    <property type="entry name" value="UCP028451"/>
</dbReference>
<proteinExistence type="predicted"/>
<dbReference type="InterPro" id="IPR012808">
    <property type="entry name" value="CHP02453"/>
</dbReference>
<dbReference type="AlphaFoldDB" id="A0AAP5MEF3"/>
<name>A0AAP5MEF3_9CYAN</name>
<dbReference type="PIRSF" id="PIRSF028451">
    <property type="entry name" value="UCP028451"/>
    <property type="match status" value="1"/>
</dbReference>
<comment type="caution">
    <text evidence="1">The sequence shown here is derived from an EMBL/GenBank/DDBJ whole genome shotgun (WGS) entry which is preliminary data.</text>
</comment>
<accession>A0AAP5MEF3</accession>
<dbReference type="Proteomes" id="UP000667802">
    <property type="component" value="Unassembled WGS sequence"/>
</dbReference>
<dbReference type="RefSeq" id="WP_310834552.1">
    <property type="nucleotide sequence ID" value="NZ_JAALHA020000049.1"/>
</dbReference>
<organism evidence="1 2">
    <name type="scientific">Aetokthonos hydrillicola Thurmond2011</name>
    <dbReference type="NCBI Taxonomy" id="2712845"/>
    <lineage>
        <taxon>Bacteria</taxon>
        <taxon>Bacillati</taxon>
        <taxon>Cyanobacteriota</taxon>
        <taxon>Cyanophyceae</taxon>
        <taxon>Nostocales</taxon>
        <taxon>Hapalosiphonaceae</taxon>
        <taxon>Aetokthonos</taxon>
    </lineage>
</organism>
<keyword evidence="2" id="KW-1185">Reference proteome</keyword>
<dbReference type="NCBIfam" id="TIGR02453">
    <property type="entry name" value="TIGR02453 family protein"/>
    <property type="match status" value="1"/>
</dbReference>
<evidence type="ECO:0000313" key="1">
    <source>
        <dbReference type="EMBL" id="MDR9900978.1"/>
    </source>
</evidence>
<protein>
    <submittedName>
        <fullName evidence="1">DUF2461 domain-containing protein</fullName>
    </submittedName>
</protein>